<dbReference type="AlphaFoldDB" id="A0A096D7U7"/>
<protein>
    <recommendedName>
        <fullName evidence="1">S1 motif domain-containing protein</fullName>
    </recommendedName>
</protein>
<gene>
    <name evidence="2" type="ORF">HMPREF9460_03569</name>
</gene>
<dbReference type="PROSITE" id="PS50126">
    <property type="entry name" value="S1"/>
    <property type="match status" value="1"/>
</dbReference>
<reference evidence="2 3" key="1">
    <citation type="submission" date="2011-08" db="EMBL/GenBank/DDBJ databases">
        <title>The Genome Sequence of Clostridium orbiscindens 1_3_50AFAA.</title>
        <authorList>
            <consortium name="The Broad Institute Genome Sequencing Platform"/>
            <person name="Earl A."/>
            <person name="Ward D."/>
            <person name="Feldgarden M."/>
            <person name="Gevers D."/>
            <person name="Daigneault M."/>
            <person name="Strauss J."/>
            <person name="Allen-Vercoe E."/>
            <person name="Young S.K."/>
            <person name="Zeng Q."/>
            <person name="Gargeya S."/>
            <person name="Fitzgerald M."/>
            <person name="Haas B."/>
            <person name="Abouelleil A."/>
            <person name="Alvarado L."/>
            <person name="Arachchi H.M."/>
            <person name="Berlin A."/>
            <person name="Brown A."/>
            <person name="Chapman S.B."/>
            <person name="Chen Z."/>
            <person name="Dunbar C."/>
            <person name="Freedman E."/>
            <person name="Gearin G."/>
            <person name="Gellesch M."/>
            <person name="Goldberg J."/>
            <person name="Griggs A."/>
            <person name="Gujja S."/>
            <person name="Heiman D."/>
            <person name="Howarth C."/>
            <person name="Larson L."/>
            <person name="Lui A."/>
            <person name="MacDonald P.J.P."/>
            <person name="Montmayeur A."/>
            <person name="Murphy C."/>
            <person name="Neiman D."/>
            <person name="Pearson M."/>
            <person name="Priest M."/>
            <person name="Roberts A."/>
            <person name="Saif S."/>
            <person name="Shea T."/>
            <person name="Shenoy N."/>
            <person name="Sisk P."/>
            <person name="Stolte C."/>
            <person name="Sykes S."/>
            <person name="Wortman J."/>
            <person name="Nusbaum C."/>
            <person name="Birren B."/>
        </authorList>
    </citation>
    <scope>NUCLEOTIDE SEQUENCE [LARGE SCALE GENOMIC DNA]</scope>
    <source>
        <strain evidence="2 3">1_3_50AFAA</strain>
    </source>
</reference>
<dbReference type="eggNOG" id="ENOG50335M4">
    <property type="taxonomic scope" value="Bacteria"/>
</dbReference>
<dbReference type="Gene3D" id="2.40.50.140">
    <property type="entry name" value="Nucleic acid-binding proteins"/>
    <property type="match status" value="1"/>
</dbReference>
<dbReference type="SUPFAM" id="SSF52540">
    <property type="entry name" value="P-loop containing nucleoside triphosphate hydrolases"/>
    <property type="match status" value="1"/>
</dbReference>
<feature type="domain" description="S1 motif" evidence="1">
    <location>
        <begin position="532"/>
        <end position="607"/>
    </location>
</feature>
<dbReference type="SUPFAM" id="SSF50249">
    <property type="entry name" value="Nucleic acid-binding proteins"/>
    <property type="match status" value="1"/>
</dbReference>
<name>A0A096D7U7_FLAPL</name>
<evidence type="ECO:0000313" key="2">
    <source>
        <dbReference type="EMBL" id="KGF53624.1"/>
    </source>
</evidence>
<dbReference type="NCBIfam" id="NF047389">
    <property type="entry name" value="ATPase_Sll1717"/>
    <property type="match status" value="1"/>
</dbReference>
<dbReference type="HOGENOM" id="CLU_486442_0_0_9"/>
<dbReference type="InterPro" id="IPR059206">
    <property type="entry name" value="Sll1717-like"/>
</dbReference>
<comment type="caution">
    <text evidence="2">The sequence shown here is derived from an EMBL/GenBank/DDBJ whole genome shotgun (WGS) entry which is preliminary data.</text>
</comment>
<dbReference type="PATRIC" id="fig|742738.3.peg.3677"/>
<dbReference type="Gene3D" id="3.40.50.300">
    <property type="entry name" value="P-loop containing nucleotide triphosphate hydrolases"/>
    <property type="match status" value="1"/>
</dbReference>
<dbReference type="Proteomes" id="UP000029585">
    <property type="component" value="Unassembled WGS sequence"/>
</dbReference>
<keyword evidence="3" id="KW-1185">Reference proteome</keyword>
<dbReference type="EMBL" id="ADLO01000106">
    <property type="protein sequence ID" value="KGF53624.1"/>
    <property type="molecule type" value="Genomic_DNA"/>
</dbReference>
<organism evidence="2 3">
    <name type="scientific">Flavonifractor plautii 1_3_50AFAA</name>
    <dbReference type="NCBI Taxonomy" id="742738"/>
    <lineage>
        <taxon>Bacteria</taxon>
        <taxon>Bacillati</taxon>
        <taxon>Bacillota</taxon>
        <taxon>Clostridia</taxon>
        <taxon>Eubacteriales</taxon>
        <taxon>Oscillospiraceae</taxon>
        <taxon>Flavonifractor</taxon>
    </lineage>
</organism>
<evidence type="ECO:0000259" key="1">
    <source>
        <dbReference type="PROSITE" id="PS50126"/>
    </source>
</evidence>
<dbReference type="InterPro" id="IPR027417">
    <property type="entry name" value="P-loop_NTPase"/>
</dbReference>
<dbReference type="InterPro" id="IPR003029">
    <property type="entry name" value="S1_domain"/>
</dbReference>
<sequence length="612" mass="70852">MSEIKIRDLYTGKPDAKDEINFEGLEEFIKTFVVADHFQLDSLLYGNNCFITGFKGTGKTALLFYLDNKLKDEDPITCTSFIFFKEEFTDAKRDELQAISNRFLSSISVEPGALLNIREFEYIWRWLIFKRIVSDNEDNHRNLFVDDEFWGEFERKVNQIKAPLNKKKSIIPSKIKIAVPYKDPATLTELSPEVEVDLGNNKGAPYQSFMLLIDEAEAALAKVNRTDIPYYIFIDELEAYYGNRQIFERDLALIRDLIFTVKRFNTIFAKSHAGKTKIICSVRSEIINAISRFIVTKEINKATSGFSVPLNWIYANTSSYMHPIIQIVLKRIAVCEGFEECNYKEIYNRWFPEKIHGIEPANYILNNSWCKPRDMVRLLSTAKNALQNNSKVFSQAVFNSLSKAYSEESLSEIKEELRALYDPTEIETIINCFMGYKTAFSVSQLKKRISTYYAGTVIDTHFNQVIEDLYRLGFLGNFMPISKIYRWQHKGDERVILADEWRLFVHYALHGALSLGARLNFGLTRGEQPETGDVVNAVVQKVIRSFALVEFTHNGESYLGQIHISEFTKLGYGYIGNLSEIVHIDDEYRTALLDYHEKYERWNLQIIPQELE</sequence>
<proteinExistence type="predicted"/>
<dbReference type="InterPro" id="IPR012340">
    <property type="entry name" value="NA-bd_OB-fold"/>
</dbReference>
<evidence type="ECO:0000313" key="3">
    <source>
        <dbReference type="Proteomes" id="UP000029585"/>
    </source>
</evidence>
<dbReference type="GO" id="GO:0003676">
    <property type="term" value="F:nucleic acid binding"/>
    <property type="evidence" value="ECO:0007669"/>
    <property type="project" value="InterPro"/>
</dbReference>
<accession>A0A096D7U7</accession>
<dbReference type="RefSeq" id="WP_044942967.1">
    <property type="nucleotide sequence ID" value="NZ_KN174166.1"/>
</dbReference>